<gene>
    <name evidence="4" type="ORF">GCM10012275_29960</name>
</gene>
<reference evidence="4" key="2">
    <citation type="submission" date="2020-09" db="EMBL/GenBank/DDBJ databases">
        <authorList>
            <person name="Sun Q."/>
            <person name="Zhou Y."/>
        </authorList>
    </citation>
    <scope>NUCLEOTIDE SEQUENCE</scope>
    <source>
        <strain evidence="4">CGMCC 4.5737</strain>
    </source>
</reference>
<dbReference type="EMBL" id="BMMK01000012">
    <property type="protein sequence ID" value="GGM56851.1"/>
    <property type="molecule type" value="Genomic_DNA"/>
</dbReference>
<dbReference type="InterPro" id="IPR031107">
    <property type="entry name" value="Small_HSP"/>
</dbReference>
<feature type="domain" description="SHSP" evidence="3">
    <location>
        <begin position="41"/>
        <end position="152"/>
    </location>
</feature>
<dbReference type="InterPro" id="IPR008978">
    <property type="entry name" value="HSP20-like_chaperone"/>
</dbReference>
<evidence type="ECO:0000256" key="2">
    <source>
        <dbReference type="RuleBase" id="RU003616"/>
    </source>
</evidence>
<dbReference type="AlphaFoldDB" id="A0A8J3FW52"/>
<dbReference type="Pfam" id="PF00011">
    <property type="entry name" value="HSP20"/>
    <property type="match status" value="1"/>
</dbReference>
<proteinExistence type="inferred from homology"/>
<dbReference type="InterPro" id="IPR002068">
    <property type="entry name" value="A-crystallin/Hsp20_dom"/>
</dbReference>
<evidence type="ECO:0000259" key="3">
    <source>
        <dbReference type="PROSITE" id="PS01031"/>
    </source>
</evidence>
<organism evidence="4 5">
    <name type="scientific">Longimycelium tulufanense</name>
    <dbReference type="NCBI Taxonomy" id="907463"/>
    <lineage>
        <taxon>Bacteria</taxon>
        <taxon>Bacillati</taxon>
        <taxon>Actinomycetota</taxon>
        <taxon>Actinomycetes</taxon>
        <taxon>Pseudonocardiales</taxon>
        <taxon>Pseudonocardiaceae</taxon>
        <taxon>Longimycelium</taxon>
    </lineage>
</organism>
<dbReference type="PANTHER" id="PTHR11527">
    <property type="entry name" value="HEAT-SHOCK PROTEIN 20 FAMILY MEMBER"/>
    <property type="match status" value="1"/>
</dbReference>
<dbReference type="Proteomes" id="UP000637578">
    <property type="component" value="Unassembled WGS sequence"/>
</dbReference>
<protein>
    <submittedName>
        <fullName evidence="4">Heat-shock protein Hsp20</fullName>
    </submittedName>
</protein>
<keyword evidence="5" id="KW-1185">Reference proteome</keyword>
<reference evidence="4" key="1">
    <citation type="journal article" date="2014" name="Int. J. Syst. Evol. Microbiol.">
        <title>Complete genome sequence of Corynebacterium casei LMG S-19264T (=DSM 44701T), isolated from a smear-ripened cheese.</title>
        <authorList>
            <consortium name="US DOE Joint Genome Institute (JGI-PGF)"/>
            <person name="Walter F."/>
            <person name="Albersmeier A."/>
            <person name="Kalinowski J."/>
            <person name="Ruckert C."/>
        </authorList>
    </citation>
    <scope>NUCLEOTIDE SEQUENCE</scope>
    <source>
        <strain evidence="4">CGMCC 4.5737</strain>
    </source>
</reference>
<evidence type="ECO:0000313" key="4">
    <source>
        <dbReference type="EMBL" id="GGM56851.1"/>
    </source>
</evidence>
<comment type="caution">
    <text evidence="4">The sequence shown here is derived from an EMBL/GenBank/DDBJ whole genome shotgun (WGS) entry which is preliminary data.</text>
</comment>
<comment type="similarity">
    <text evidence="1 2">Belongs to the small heat shock protein (HSP20) family.</text>
</comment>
<name>A0A8J3FW52_9PSEU</name>
<dbReference type="PROSITE" id="PS01031">
    <property type="entry name" value="SHSP"/>
    <property type="match status" value="1"/>
</dbReference>
<evidence type="ECO:0000256" key="1">
    <source>
        <dbReference type="PROSITE-ProRule" id="PRU00285"/>
    </source>
</evidence>
<sequence length="152" mass="17356">MTTLPAPRSEHPTTRWDPFREFEDLYTQMGRLWESVLGPNLASTAGWSPLADVCETDDAYIVDVEVPGVREEDLNVEMVGTELAVTGELRETRREGLVRRRTRRTGHFEYRTSLPHDVDAERIEANLADGVLTLRIPKAEGAKPRRIQITRR</sequence>
<dbReference type="SUPFAM" id="SSF49764">
    <property type="entry name" value="HSP20-like chaperones"/>
    <property type="match status" value="1"/>
</dbReference>
<evidence type="ECO:0000313" key="5">
    <source>
        <dbReference type="Proteomes" id="UP000637578"/>
    </source>
</evidence>
<dbReference type="CDD" id="cd06464">
    <property type="entry name" value="ACD_sHsps-like"/>
    <property type="match status" value="1"/>
</dbReference>
<accession>A0A8J3FW52</accession>
<dbReference type="RefSeq" id="WP_189058069.1">
    <property type="nucleotide sequence ID" value="NZ_BMMK01000012.1"/>
</dbReference>
<dbReference type="Gene3D" id="2.60.40.790">
    <property type="match status" value="1"/>
</dbReference>